<keyword evidence="2" id="KW-0560">Oxidoreductase</keyword>
<dbReference type="CDD" id="cd05233">
    <property type="entry name" value="SDR_c"/>
    <property type="match status" value="1"/>
</dbReference>
<dbReference type="PRINTS" id="PR00081">
    <property type="entry name" value="GDHRDH"/>
</dbReference>
<dbReference type="Pfam" id="PF00106">
    <property type="entry name" value="adh_short"/>
    <property type="match status" value="1"/>
</dbReference>
<dbReference type="Proteomes" id="UP001500037">
    <property type="component" value="Unassembled WGS sequence"/>
</dbReference>
<dbReference type="PRINTS" id="PR00080">
    <property type="entry name" value="SDRFAMILY"/>
</dbReference>
<accession>A0ABP4GEU5</accession>
<proteinExistence type="inferred from homology"/>
<keyword evidence="6" id="KW-1185">Reference proteome</keyword>
<dbReference type="InterPro" id="IPR036291">
    <property type="entry name" value="NAD(P)-bd_dom_sf"/>
</dbReference>
<gene>
    <name evidence="5" type="ORF">GCM10009665_11600</name>
</gene>
<organism evidence="5 6">
    <name type="scientific">Kitasatospora nipponensis</name>
    <dbReference type="NCBI Taxonomy" id="258049"/>
    <lineage>
        <taxon>Bacteria</taxon>
        <taxon>Bacillati</taxon>
        <taxon>Actinomycetota</taxon>
        <taxon>Actinomycetes</taxon>
        <taxon>Kitasatosporales</taxon>
        <taxon>Streptomycetaceae</taxon>
        <taxon>Kitasatospora</taxon>
    </lineage>
</organism>
<dbReference type="SMART" id="SM00822">
    <property type="entry name" value="PKS_KR"/>
    <property type="match status" value="1"/>
</dbReference>
<evidence type="ECO:0000256" key="3">
    <source>
        <dbReference type="RuleBase" id="RU000363"/>
    </source>
</evidence>
<evidence type="ECO:0000313" key="5">
    <source>
        <dbReference type="EMBL" id="GAA1223021.1"/>
    </source>
</evidence>
<evidence type="ECO:0000313" key="6">
    <source>
        <dbReference type="Proteomes" id="UP001500037"/>
    </source>
</evidence>
<name>A0ABP4GEU5_9ACTN</name>
<sequence length="255" mass="25838">MVGERLAVVSGGGTGIGKAIARELAAGGDRVVILGRRAEVLEQARAEIDQAVGAGRVVPVRADLSDADQVSGAVAEITALGPVDVLVNNAGAVISAPEDDTLPALARAWRRDLDTNLLTAVLLTTALQEHLRRPGGRLIMISSAAAQRGGAGSHSAGSYAAAKAALHGWAFGLARQLGPDGITVNVLAPGYVADTEIFGDRWSAEFHADKVADTLVGRAGTPADVATAVRYIASPAGGYLTGQVIGLNGGAVLGR</sequence>
<dbReference type="PROSITE" id="PS00061">
    <property type="entry name" value="ADH_SHORT"/>
    <property type="match status" value="1"/>
</dbReference>
<dbReference type="EMBL" id="BAAALF010000011">
    <property type="protein sequence ID" value="GAA1223021.1"/>
    <property type="molecule type" value="Genomic_DNA"/>
</dbReference>
<evidence type="ECO:0000256" key="2">
    <source>
        <dbReference type="ARBA" id="ARBA00023002"/>
    </source>
</evidence>
<comment type="similarity">
    <text evidence="1 3">Belongs to the short-chain dehydrogenases/reductases (SDR) family.</text>
</comment>
<dbReference type="SUPFAM" id="SSF51735">
    <property type="entry name" value="NAD(P)-binding Rossmann-fold domains"/>
    <property type="match status" value="1"/>
</dbReference>
<comment type="caution">
    <text evidence="5">The sequence shown here is derived from an EMBL/GenBank/DDBJ whole genome shotgun (WGS) entry which is preliminary data.</text>
</comment>
<protein>
    <submittedName>
        <fullName evidence="5">SDR family oxidoreductase</fullName>
    </submittedName>
</protein>
<dbReference type="InterPro" id="IPR020904">
    <property type="entry name" value="Sc_DH/Rdtase_CS"/>
</dbReference>
<dbReference type="PANTHER" id="PTHR43669:SF3">
    <property type="entry name" value="ALCOHOL DEHYDROGENASE, PUTATIVE (AFU_ORTHOLOGUE AFUA_3G03445)-RELATED"/>
    <property type="match status" value="1"/>
</dbReference>
<reference evidence="6" key="1">
    <citation type="journal article" date="2019" name="Int. J. Syst. Evol. Microbiol.">
        <title>The Global Catalogue of Microorganisms (GCM) 10K type strain sequencing project: providing services to taxonomists for standard genome sequencing and annotation.</title>
        <authorList>
            <consortium name="The Broad Institute Genomics Platform"/>
            <consortium name="The Broad Institute Genome Sequencing Center for Infectious Disease"/>
            <person name="Wu L."/>
            <person name="Ma J."/>
        </authorList>
    </citation>
    <scope>NUCLEOTIDE SEQUENCE [LARGE SCALE GENOMIC DNA]</scope>
    <source>
        <strain evidence="6">JCM 13004</strain>
    </source>
</reference>
<feature type="domain" description="Ketoreductase" evidence="4">
    <location>
        <begin position="5"/>
        <end position="195"/>
    </location>
</feature>
<dbReference type="InterPro" id="IPR057326">
    <property type="entry name" value="KR_dom"/>
</dbReference>
<evidence type="ECO:0000259" key="4">
    <source>
        <dbReference type="SMART" id="SM00822"/>
    </source>
</evidence>
<evidence type="ECO:0000256" key="1">
    <source>
        <dbReference type="ARBA" id="ARBA00006484"/>
    </source>
</evidence>
<dbReference type="PANTHER" id="PTHR43669">
    <property type="entry name" value="5-KETO-D-GLUCONATE 5-REDUCTASE"/>
    <property type="match status" value="1"/>
</dbReference>
<dbReference type="Gene3D" id="3.40.50.720">
    <property type="entry name" value="NAD(P)-binding Rossmann-like Domain"/>
    <property type="match status" value="1"/>
</dbReference>
<dbReference type="InterPro" id="IPR002347">
    <property type="entry name" value="SDR_fam"/>
</dbReference>